<dbReference type="Pfam" id="PF21361">
    <property type="entry name" value="Sina_ZnF"/>
    <property type="match status" value="2"/>
</dbReference>
<dbReference type="GO" id="GO:0005737">
    <property type="term" value="C:cytoplasm"/>
    <property type="evidence" value="ECO:0007669"/>
    <property type="project" value="TreeGrafter"/>
</dbReference>
<evidence type="ECO:0000256" key="9">
    <source>
        <dbReference type="ARBA" id="ARBA00022833"/>
    </source>
</evidence>
<reference evidence="14" key="1">
    <citation type="submission" date="2023-01" db="EMBL/GenBank/DDBJ databases">
        <title>Key to firefly adult light organ development and bioluminescence: homeobox transcription factors regulate luciferase expression and transportation to peroxisome.</title>
        <authorList>
            <person name="Fu X."/>
        </authorList>
    </citation>
    <scope>NUCLEOTIDE SEQUENCE [LARGE SCALE GENOMIC DNA]</scope>
</reference>
<dbReference type="Proteomes" id="UP001353858">
    <property type="component" value="Unassembled WGS sequence"/>
</dbReference>
<feature type="domain" description="RING-type" evidence="11">
    <location>
        <begin position="278"/>
        <end position="313"/>
    </location>
</feature>
<dbReference type="PANTHER" id="PTHR45877">
    <property type="entry name" value="E3 UBIQUITIN-PROTEIN LIGASE SIAH2"/>
    <property type="match status" value="1"/>
</dbReference>
<name>A0AAN7PF44_9COLE</name>
<evidence type="ECO:0000256" key="6">
    <source>
        <dbReference type="ARBA" id="ARBA00022723"/>
    </source>
</evidence>
<evidence type="ECO:0000256" key="5">
    <source>
        <dbReference type="ARBA" id="ARBA00022679"/>
    </source>
</evidence>
<dbReference type="GO" id="GO:0061630">
    <property type="term" value="F:ubiquitin protein ligase activity"/>
    <property type="evidence" value="ECO:0007669"/>
    <property type="project" value="UniProtKB-EC"/>
</dbReference>
<evidence type="ECO:0000259" key="11">
    <source>
        <dbReference type="PROSITE" id="PS50089"/>
    </source>
</evidence>
<evidence type="ECO:0000256" key="8">
    <source>
        <dbReference type="ARBA" id="ARBA00022786"/>
    </source>
</evidence>
<dbReference type="Pfam" id="PF21362">
    <property type="entry name" value="Sina_RING"/>
    <property type="match status" value="1"/>
</dbReference>
<comment type="caution">
    <text evidence="13">The sequence shown here is derived from an EMBL/GenBank/DDBJ whole genome shotgun (WGS) entry which is preliminary data.</text>
</comment>
<keyword evidence="14" id="KW-1185">Reference proteome</keyword>
<dbReference type="SUPFAM" id="SSF57850">
    <property type="entry name" value="RING/U-box"/>
    <property type="match status" value="1"/>
</dbReference>
<dbReference type="InterPro" id="IPR013010">
    <property type="entry name" value="Znf_SIAH"/>
</dbReference>
<dbReference type="PROSITE" id="PS50089">
    <property type="entry name" value="ZF_RING_2"/>
    <property type="match status" value="1"/>
</dbReference>
<proteinExistence type="inferred from homology"/>
<dbReference type="InterPro" id="IPR004162">
    <property type="entry name" value="SINA-like_animal"/>
</dbReference>
<evidence type="ECO:0000256" key="3">
    <source>
        <dbReference type="ARBA" id="ARBA00009119"/>
    </source>
</evidence>
<dbReference type="GO" id="GO:0008270">
    <property type="term" value="F:zinc ion binding"/>
    <property type="evidence" value="ECO:0007669"/>
    <property type="project" value="UniProtKB-KW"/>
</dbReference>
<feature type="domain" description="SIAH-type" evidence="12">
    <location>
        <begin position="62"/>
        <end position="123"/>
    </location>
</feature>
<comment type="pathway">
    <text evidence="2">Protein modification; protein ubiquitination.</text>
</comment>
<dbReference type="GO" id="GO:0043161">
    <property type="term" value="P:proteasome-mediated ubiquitin-dependent protein catabolic process"/>
    <property type="evidence" value="ECO:0007669"/>
    <property type="project" value="TreeGrafter"/>
</dbReference>
<dbReference type="Gene3D" id="2.60.210.10">
    <property type="entry name" value="Apoptosis, Tumor Necrosis Factor Receptor Associated Protein 2, Chain A"/>
    <property type="match status" value="1"/>
</dbReference>
<accession>A0AAN7PF44</accession>
<dbReference type="Gene3D" id="3.30.40.10">
    <property type="entry name" value="Zinc/RING finger domain, C3HC4 (zinc finger)"/>
    <property type="match status" value="3"/>
</dbReference>
<dbReference type="FunFam" id="3.30.40.10:FF:000041">
    <property type="entry name" value="E3 ubiquitin-protein ligase SINAT3"/>
    <property type="match status" value="2"/>
</dbReference>
<dbReference type="EC" id="2.3.2.27" evidence="4"/>
<evidence type="ECO:0000256" key="7">
    <source>
        <dbReference type="ARBA" id="ARBA00022771"/>
    </source>
</evidence>
<evidence type="ECO:0000259" key="12">
    <source>
        <dbReference type="PROSITE" id="PS51081"/>
    </source>
</evidence>
<dbReference type="InterPro" id="IPR049548">
    <property type="entry name" value="Sina-like_RING"/>
</dbReference>
<protein>
    <recommendedName>
        <fullName evidence="4">RING-type E3 ubiquitin transferase</fullName>
        <ecNumber evidence="4">2.3.2.27</ecNumber>
    </recommendedName>
</protein>
<keyword evidence="6" id="KW-0479">Metal-binding</keyword>
<sequence>MWKFPVPDQVLDKLRCSLCKEYLSQLPVYIYPGQEGIACGRCPVLTEQNPIRDVTYETLASYLHFPCRFRAYGCLENVLLSRMGAHEESCTYKQYYCPFIPLASCPWQGPSSELFSHYEEHHSELALYEPTFEVDLINMYENNYILRKDTETFIIHAKCDSNENRFWCSLRYIGDKNIAKQFAYQVRLNNNSSAETITLSKKVVEDDTCMTLDKSTAVYIKSGDVTKALGNPCSVLCTINVLPNDINIIDPTDLQDKLITTKIGSDGVDSDMLMELECPVCNEYMVPPIYQCVTGHSICEICKTQVSNCPSCRENILETRNFSLENLTRFIKYHCKYRDFDCTYVSSSSEIKNHESSCKYGPYDCPFDKFNNCKWKGKLVDVMNHVQAAHEDNVLDNDFITWPFETEYSDENDENFYVINAHGGVFRLIFKYEGKVFYWSLQYVGPNDEVENYMYELDICDNSQSNQRMYMRKKCSRLLSYEETFNNTLTYIKIPLDLISPLIEDCLVYKCRIIKVQ</sequence>
<keyword evidence="8" id="KW-0833">Ubl conjugation pathway</keyword>
<evidence type="ECO:0000256" key="4">
    <source>
        <dbReference type="ARBA" id="ARBA00012483"/>
    </source>
</evidence>
<keyword evidence="9" id="KW-0862">Zinc</keyword>
<dbReference type="InterPro" id="IPR013083">
    <property type="entry name" value="Znf_RING/FYVE/PHD"/>
</dbReference>
<evidence type="ECO:0000256" key="10">
    <source>
        <dbReference type="PROSITE-ProRule" id="PRU00455"/>
    </source>
</evidence>
<dbReference type="GO" id="GO:0031624">
    <property type="term" value="F:ubiquitin conjugating enzyme binding"/>
    <property type="evidence" value="ECO:0007669"/>
    <property type="project" value="TreeGrafter"/>
</dbReference>
<dbReference type="EMBL" id="JARPUR010000002">
    <property type="protein sequence ID" value="KAK4881486.1"/>
    <property type="molecule type" value="Genomic_DNA"/>
</dbReference>
<keyword evidence="7 10" id="KW-0863">Zinc-finger</keyword>
<feature type="domain" description="SIAH-type" evidence="12">
    <location>
        <begin position="330"/>
        <end position="391"/>
    </location>
</feature>
<evidence type="ECO:0000313" key="14">
    <source>
        <dbReference type="Proteomes" id="UP001353858"/>
    </source>
</evidence>
<dbReference type="PROSITE" id="PS51081">
    <property type="entry name" value="ZF_SIAH"/>
    <property type="match status" value="2"/>
</dbReference>
<dbReference type="InterPro" id="IPR001841">
    <property type="entry name" value="Znf_RING"/>
</dbReference>
<dbReference type="AlphaFoldDB" id="A0AAN7PF44"/>
<comment type="catalytic activity">
    <reaction evidence="1">
        <text>S-ubiquitinyl-[E2 ubiquitin-conjugating enzyme]-L-cysteine + [acceptor protein]-L-lysine = [E2 ubiquitin-conjugating enzyme]-L-cysteine + N(6)-ubiquitinyl-[acceptor protein]-L-lysine.</text>
        <dbReference type="EC" id="2.3.2.27"/>
    </reaction>
</comment>
<gene>
    <name evidence="13" type="ORF">RN001_004805</name>
</gene>
<dbReference type="InterPro" id="IPR008974">
    <property type="entry name" value="TRAF-like"/>
</dbReference>
<keyword evidence="5" id="KW-0808">Transferase</keyword>
<evidence type="ECO:0000256" key="1">
    <source>
        <dbReference type="ARBA" id="ARBA00000900"/>
    </source>
</evidence>
<dbReference type="SUPFAM" id="SSF49599">
    <property type="entry name" value="TRAF domain-like"/>
    <property type="match status" value="2"/>
</dbReference>
<dbReference type="PANTHER" id="PTHR45877:SF2">
    <property type="entry name" value="E3 UBIQUITIN-PROTEIN LIGASE SINA-RELATED"/>
    <property type="match status" value="1"/>
</dbReference>
<organism evidence="13 14">
    <name type="scientific">Aquatica leii</name>
    <dbReference type="NCBI Taxonomy" id="1421715"/>
    <lineage>
        <taxon>Eukaryota</taxon>
        <taxon>Metazoa</taxon>
        <taxon>Ecdysozoa</taxon>
        <taxon>Arthropoda</taxon>
        <taxon>Hexapoda</taxon>
        <taxon>Insecta</taxon>
        <taxon>Pterygota</taxon>
        <taxon>Neoptera</taxon>
        <taxon>Endopterygota</taxon>
        <taxon>Coleoptera</taxon>
        <taxon>Polyphaga</taxon>
        <taxon>Elateriformia</taxon>
        <taxon>Elateroidea</taxon>
        <taxon>Lampyridae</taxon>
        <taxon>Luciolinae</taxon>
        <taxon>Aquatica</taxon>
    </lineage>
</organism>
<comment type="similarity">
    <text evidence="3">Belongs to the SINA (Seven in absentia) family.</text>
</comment>
<evidence type="ECO:0000256" key="2">
    <source>
        <dbReference type="ARBA" id="ARBA00004906"/>
    </source>
</evidence>
<evidence type="ECO:0000313" key="13">
    <source>
        <dbReference type="EMBL" id="KAK4881486.1"/>
    </source>
</evidence>